<dbReference type="SUPFAM" id="SSF51197">
    <property type="entry name" value="Clavaminate synthase-like"/>
    <property type="match status" value="1"/>
</dbReference>
<evidence type="ECO:0000313" key="7">
    <source>
        <dbReference type="EMBL" id="KAK3387273.1"/>
    </source>
</evidence>
<dbReference type="Gene3D" id="3.60.130.10">
    <property type="entry name" value="Clavaminate synthase-like"/>
    <property type="match status" value="1"/>
</dbReference>
<organism evidence="7 8">
    <name type="scientific">Podospora didyma</name>
    <dbReference type="NCBI Taxonomy" id="330526"/>
    <lineage>
        <taxon>Eukaryota</taxon>
        <taxon>Fungi</taxon>
        <taxon>Dikarya</taxon>
        <taxon>Ascomycota</taxon>
        <taxon>Pezizomycotina</taxon>
        <taxon>Sordariomycetes</taxon>
        <taxon>Sordariomycetidae</taxon>
        <taxon>Sordariales</taxon>
        <taxon>Podosporaceae</taxon>
        <taxon>Podospora</taxon>
    </lineage>
</organism>
<comment type="similarity">
    <text evidence="1">Belongs to the TfdA dioxygenase family.</text>
</comment>
<evidence type="ECO:0000259" key="6">
    <source>
        <dbReference type="Pfam" id="PF02668"/>
    </source>
</evidence>
<accession>A0AAE0NT70</accession>
<sequence length="336" mass="37972">MSGTLIQETPFQTITVKELHPTFGAEVFGVDFDNASDEQLHEIVAAMAKYGFCVFRNTGLTDDTHVSFSWRLGDLDNIKRYMTPGRKLRYRYFELFDASNLDDNNHIIDPDSPRAHYGRGNRLWHTDSSFNPRRASFSLLRAVALPPKETGGNTDFADSRTAWDELPEAVKTSLLANDWIGAYSLPHSRKIGSPEFFHDIDPWQSPMARHKIVQRHEASGRMNLYTGTHLHHLEDHEGNVPENSAELVALLNEHATQDSLTVSIEWDKPGDLVIWDNTAVLHRAGRWDGEGKYARDLRRTTVHDSSPTAWGMNEIGTQMPTMASISATLGMSRRVE</sequence>
<name>A0AAE0NT70_9PEZI</name>
<keyword evidence="4" id="KW-0560">Oxidoreductase</keyword>
<keyword evidence="2" id="KW-0479">Metal-binding</keyword>
<evidence type="ECO:0000313" key="8">
    <source>
        <dbReference type="Proteomes" id="UP001285441"/>
    </source>
</evidence>
<keyword evidence="3 7" id="KW-0223">Dioxygenase</keyword>
<feature type="domain" description="TauD/TfdA-like" evidence="6">
    <location>
        <begin position="16"/>
        <end position="301"/>
    </location>
</feature>
<proteinExistence type="inferred from homology"/>
<gene>
    <name evidence="7" type="ORF">B0H63DRAFT_558830</name>
</gene>
<dbReference type="InterPro" id="IPR051178">
    <property type="entry name" value="TfdA_dioxygenase"/>
</dbReference>
<dbReference type="GO" id="GO:0051213">
    <property type="term" value="F:dioxygenase activity"/>
    <property type="evidence" value="ECO:0007669"/>
    <property type="project" value="UniProtKB-KW"/>
</dbReference>
<keyword evidence="8" id="KW-1185">Reference proteome</keyword>
<comment type="caution">
    <text evidence="7">The sequence shown here is derived from an EMBL/GenBank/DDBJ whole genome shotgun (WGS) entry which is preliminary data.</text>
</comment>
<evidence type="ECO:0000256" key="1">
    <source>
        <dbReference type="ARBA" id="ARBA00005896"/>
    </source>
</evidence>
<evidence type="ECO:0000256" key="4">
    <source>
        <dbReference type="ARBA" id="ARBA00023002"/>
    </source>
</evidence>
<dbReference type="AlphaFoldDB" id="A0AAE0NT70"/>
<dbReference type="InterPro" id="IPR003819">
    <property type="entry name" value="TauD/TfdA-like"/>
</dbReference>
<dbReference type="InterPro" id="IPR042098">
    <property type="entry name" value="TauD-like_sf"/>
</dbReference>
<dbReference type="Proteomes" id="UP001285441">
    <property type="component" value="Unassembled WGS sequence"/>
</dbReference>
<dbReference type="PANTHER" id="PTHR43779:SF3">
    <property type="entry name" value="(3R)-3-[(CARBOXYMETHYL)AMINO]FATTY ACID OXYGENASE_DECARBOXYLASE"/>
    <property type="match status" value="1"/>
</dbReference>
<dbReference type="EMBL" id="JAULSW010000003">
    <property type="protein sequence ID" value="KAK3387273.1"/>
    <property type="molecule type" value="Genomic_DNA"/>
</dbReference>
<dbReference type="GO" id="GO:0046872">
    <property type="term" value="F:metal ion binding"/>
    <property type="evidence" value="ECO:0007669"/>
    <property type="project" value="UniProtKB-KW"/>
</dbReference>
<evidence type="ECO:0000256" key="5">
    <source>
        <dbReference type="ARBA" id="ARBA00023004"/>
    </source>
</evidence>
<dbReference type="PANTHER" id="PTHR43779">
    <property type="entry name" value="DIOXYGENASE RV0097-RELATED"/>
    <property type="match status" value="1"/>
</dbReference>
<dbReference type="Pfam" id="PF02668">
    <property type="entry name" value="TauD"/>
    <property type="match status" value="1"/>
</dbReference>
<protein>
    <submittedName>
        <fullName evidence="7">Alpha-ketoglutarate-dependent 2,4-dichlorophenoxyacetate dioxygenase</fullName>
    </submittedName>
</protein>
<evidence type="ECO:0000256" key="2">
    <source>
        <dbReference type="ARBA" id="ARBA00022723"/>
    </source>
</evidence>
<evidence type="ECO:0000256" key="3">
    <source>
        <dbReference type="ARBA" id="ARBA00022964"/>
    </source>
</evidence>
<keyword evidence="5" id="KW-0408">Iron</keyword>
<reference evidence="7" key="2">
    <citation type="submission" date="2023-06" db="EMBL/GenBank/DDBJ databases">
        <authorList>
            <consortium name="Lawrence Berkeley National Laboratory"/>
            <person name="Haridas S."/>
            <person name="Hensen N."/>
            <person name="Bonometti L."/>
            <person name="Westerberg I."/>
            <person name="Brannstrom I.O."/>
            <person name="Guillou S."/>
            <person name="Cros-Aarteil S."/>
            <person name="Calhoun S."/>
            <person name="Kuo A."/>
            <person name="Mondo S."/>
            <person name="Pangilinan J."/>
            <person name="Riley R."/>
            <person name="LaButti K."/>
            <person name="Andreopoulos B."/>
            <person name="Lipzen A."/>
            <person name="Chen C."/>
            <person name="Yanf M."/>
            <person name="Daum C."/>
            <person name="Ng V."/>
            <person name="Clum A."/>
            <person name="Steindorff A."/>
            <person name="Ohm R."/>
            <person name="Martin F."/>
            <person name="Silar P."/>
            <person name="Natvig D."/>
            <person name="Lalanne C."/>
            <person name="Gautier V."/>
            <person name="Ament-velasquez S.L."/>
            <person name="Kruys A."/>
            <person name="Hutchinson M.I."/>
            <person name="Powell A.J."/>
            <person name="Barry K."/>
            <person name="Miller A.N."/>
            <person name="Grigoriev I.V."/>
            <person name="Debuchy R."/>
            <person name="Gladieux P."/>
            <person name="Thoren M.H."/>
            <person name="Johannesson H."/>
        </authorList>
    </citation>
    <scope>NUCLEOTIDE SEQUENCE</scope>
    <source>
        <strain evidence="7">CBS 232.78</strain>
    </source>
</reference>
<reference evidence="7" key="1">
    <citation type="journal article" date="2023" name="Mol. Phylogenet. Evol.">
        <title>Genome-scale phylogeny and comparative genomics of the fungal order Sordariales.</title>
        <authorList>
            <person name="Hensen N."/>
            <person name="Bonometti L."/>
            <person name="Westerberg I."/>
            <person name="Brannstrom I.O."/>
            <person name="Guillou S."/>
            <person name="Cros-Aarteil S."/>
            <person name="Calhoun S."/>
            <person name="Haridas S."/>
            <person name="Kuo A."/>
            <person name="Mondo S."/>
            <person name="Pangilinan J."/>
            <person name="Riley R."/>
            <person name="LaButti K."/>
            <person name="Andreopoulos B."/>
            <person name="Lipzen A."/>
            <person name="Chen C."/>
            <person name="Yan M."/>
            <person name="Daum C."/>
            <person name="Ng V."/>
            <person name="Clum A."/>
            <person name="Steindorff A."/>
            <person name="Ohm R.A."/>
            <person name="Martin F."/>
            <person name="Silar P."/>
            <person name="Natvig D.O."/>
            <person name="Lalanne C."/>
            <person name="Gautier V."/>
            <person name="Ament-Velasquez S.L."/>
            <person name="Kruys A."/>
            <person name="Hutchinson M.I."/>
            <person name="Powell A.J."/>
            <person name="Barry K."/>
            <person name="Miller A.N."/>
            <person name="Grigoriev I.V."/>
            <person name="Debuchy R."/>
            <person name="Gladieux P."/>
            <person name="Hiltunen Thoren M."/>
            <person name="Johannesson H."/>
        </authorList>
    </citation>
    <scope>NUCLEOTIDE SEQUENCE</scope>
    <source>
        <strain evidence="7">CBS 232.78</strain>
    </source>
</reference>